<evidence type="ECO:0000313" key="1">
    <source>
        <dbReference type="EMBL" id="KAJ4700736.1"/>
    </source>
</evidence>
<evidence type="ECO:0000313" key="2">
    <source>
        <dbReference type="Proteomes" id="UP001164539"/>
    </source>
</evidence>
<dbReference type="Proteomes" id="UP001164539">
    <property type="component" value="Chromosome 14"/>
</dbReference>
<sequence length="535" mass="58506">MDDFGVLTERFGLKPQGKSAPMAAAKRSPPSTTPNGAARNFASSSGLNSKPSNNSDAFDSGFPDDFLFQSNSSRKKSQSEFDDGFGQFQTTNIKSSDGSSMDYDSIFMGSGNSGSESYSYNDDDIFGLKTKNDDGFRSFGSPPKQSDSVDDLLGGFGGAESKSKSSNENVAGFDDLIPGFGASSSSNNGANVKATKSTYMSPEDLFVVSDNTSSSPYAFTDSFADPLDELGKITQSGGRKPEASPKVSTPLKPPPKPTDRVQSPVVSSIDELEDFAMGRARNSADVSLARNNKEMRQPQSAKAGRYKEAEHASRRTPKKSVDELESFFSAGSRSSSVPRSRVKTLDPDMPQRNSSGGSAHMKKASSTTNIVDDLSSIFGDASVFGEFETYEGESEERRKARWGRHQRTQDRMARAVAEMNQQNFQTQQEQEERSRISDALDGEIKRWVAGKEGNMRALLSSLQYVLWPECGWQPVSLTDLITAASVKKVYNKAKLFIHPDKVQQKGATTQQKYIAEKVFDILQEAWNKFNKEELS</sequence>
<keyword evidence="2" id="KW-1185">Reference proteome</keyword>
<dbReference type="EMBL" id="CM051407">
    <property type="protein sequence ID" value="KAJ4700736.1"/>
    <property type="molecule type" value="Genomic_DNA"/>
</dbReference>
<reference evidence="1 2" key="1">
    <citation type="journal article" date="2023" name="Science">
        <title>Complex scaffold remodeling in plant triterpene biosynthesis.</title>
        <authorList>
            <person name="De La Pena R."/>
            <person name="Hodgson H."/>
            <person name="Liu J.C."/>
            <person name="Stephenson M.J."/>
            <person name="Martin A.C."/>
            <person name="Owen C."/>
            <person name="Harkess A."/>
            <person name="Leebens-Mack J."/>
            <person name="Jimenez L.E."/>
            <person name="Osbourn A."/>
            <person name="Sattely E.S."/>
        </authorList>
    </citation>
    <scope>NUCLEOTIDE SEQUENCE [LARGE SCALE GENOMIC DNA]</scope>
    <source>
        <strain evidence="2">cv. JPN11</strain>
        <tissue evidence="1">Leaf</tissue>
    </source>
</reference>
<protein>
    <submittedName>
        <fullName evidence="1">Auxilin-related protein 1-like</fullName>
    </submittedName>
</protein>
<gene>
    <name evidence="1" type="ORF">OWV82_024068</name>
</gene>
<name>A0ACC1WPE4_MELAZ</name>
<organism evidence="1 2">
    <name type="scientific">Melia azedarach</name>
    <name type="common">Chinaberry tree</name>
    <dbReference type="NCBI Taxonomy" id="155640"/>
    <lineage>
        <taxon>Eukaryota</taxon>
        <taxon>Viridiplantae</taxon>
        <taxon>Streptophyta</taxon>
        <taxon>Embryophyta</taxon>
        <taxon>Tracheophyta</taxon>
        <taxon>Spermatophyta</taxon>
        <taxon>Magnoliopsida</taxon>
        <taxon>eudicotyledons</taxon>
        <taxon>Gunneridae</taxon>
        <taxon>Pentapetalae</taxon>
        <taxon>rosids</taxon>
        <taxon>malvids</taxon>
        <taxon>Sapindales</taxon>
        <taxon>Meliaceae</taxon>
        <taxon>Melia</taxon>
    </lineage>
</organism>
<accession>A0ACC1WPE4</accession>
<comment type="caution">
    <text evidence="1">The sequence shown here is derived from an EMBL/GenBank/DDBJ whole genome shotgun (WGS) entry which is preliminary data.</text>
</comment>
<proteinExistence type="predicted"/>